<organism evidence="2 3">
    <name type="scientific">Romanomermis culicivorax</name>
    <name type="common">Nematode worm</name>
    <dbReference type="NCBI Taxonomy" id="13658"/>
    <lineage>
        <taxon>Eukaryota</taxon>
        <taxon>Metazoa</taxon>
        <taxon>Ecdysozoa</taxon>
        <taxon>Nematoda</taxon>
        <taxon>Enoplea</taxon>
        <taxon>Dorylaimia</taxon>
        <taxon>Mermithida</taxon>
        <taxon>Mermithoidea</taxon>
        <taxon>Mermithidae</taxon>
        <taxon>Romanomermis</taxon>
    </lineage>
</organism>
<dbReference type="WBParaSite" id="nRc.2.0.1.t43315-RA">
    <property type="protein sequence ID" value="nRc.2.0.1.t43315-RA"/>
    <property type="gene ID" value="nRc.2.0.1.g43315"/>
</dbReference>
<feature type="chain" id="PRO_5037414845" evidence="1">
    <location>
        <begin position="19"/>
        <end position="60"/>
    </location>
</feature>
<feature type="signal peptide" evidence="1">
    <location>
        <begin position="1"/>
        <end position="18"/>
    </location>
</feature>
<evidence type="ECO:0000313" key="2">
    <source>
        <dbReference type="Proteomes" id="UP000887565"/>
    </source>
</evidence>
<evidence type="ECO:0000256" key="1">
    <source>
        <dbReference type="SAM" id="SignalP"/>
    </source>
</evidence>
<reference evidence="3" key="1">
    <citation type="submission" date="2022-11" db="UniProtKB">
        <authorList>
            <consortium name="WormBaseParasite"/>
        </authorList>
    </citation>
    <scope>IDENTIFICATION</scope>
</reference>
<name>A0A915KYP8_ROMCU</name>
<sequence length="60" mass="6796">MLLLALWMMIVNIGLEMADMATRPGTCAEAGLVVLNKTMFSYAKLRRQNNPKRAPNHKKH</sequence>
<evidence type="ECO:0000313" key="3">
    <source>
        <dbReference type="WBParaSite" id="nRc.2.0.1.t43315-RA"/>
    </source>
</evidence>
<keyword evidence="2" id="KW-1185">Reference proteome</keyword>
<proteinExistence type="predicted"/>
<protein>
    <submittedName>
        <fullName evidence="3">Uncharacterized protein</fullName>
    </submittedName>
</protein>
<dbReference type="Proteomes" id="UP000887565">
    <property type="component" value="Unplaced"/>
</dbReference>
<dbReference type="AlphaFoldDB" id="A0A915KYP8"/>
<accession>A0A915KYP8</accession>
<keyword evidence="1" id="KW-0732">Signal</keyword>